<dbReference type="EMBL" id="CP000103">
    <property type="protein sequence ID" value="ABB73367.1"/>
    <property type="molecule type" value="Genomic_DNA"/>
</dbReference>
<gene>
    <name evidence="2" type="ordered locus">Nmul_A0058</name>
    <name evidence="3" type="ORF">SAMN05216403_14118</name>
</gene>
<accession>Q2YD04</accession>
<feature type="region of interest" description="Disordered" evidence="1">
    <location>
        <begin position="1"/>
        <end position="28"/>
    </location>
</feature>
<evidence type="ECO:0000313" key="2">
    <source>
        <dbReference type="EMBL" id="ABB73367.1"/>
    </source>
</evidence>
<organism evidence="2 4">
    <name type="scientific">Nitrosospira multiformis (strain ATCC 25196 / NCIMB 11849 / C 71)</name>
    <dbReference type="NCBI Taxonomy" id="323848"/>
    <lineage>
        <taxon>Bacteria</taxon>
        <taxon>Pseudomonadati</taxon>
        <taxon>Pseudomonadota</taxon>
        <taxon>Betaproteobacteria</taxon>
        <taxon>Nitrosomonadales</taxon>
        <taxon>Nitrosomonadaceae</taxon>
        <taxon>Nitrosospira</taxon>
    </lineage>
</organism>
<name>Q2YD04_NITMU</name>
<reference evidence="2 4" key="3">
    <citation type="journal article" date="2008" name="Appl. Environ. Microbiol.">
        <title>Complete genome sequence of Nitrosospira multiformis, an ammonia-oxidizing bacterium from the soil environment.</title>
        <authorList>
            <person name="Norton J.M."/>
            <person name="Klotz M.G."/>
            <person name="Stein L.Y."/>
            <person name="Arp D.J."/>
            <person name="Bottomley P.J."/>
            <person name="Chain P.S."/>
            <person name="Hauser L.J."/>
            <person name="Land M.L."/>
            <person name="Larimer F.W."/>
            <person name="Shin M.W."/>
            <person name="Starkenburg S.R."/>
        </authorList>
    </citation>
    <scope>NUCLEOTIDE SEQUENCE [LARGE SCALE GENOMIC DNA]</scope>
    <source>
        <strain evidence="2">ATCC 25196</strain>
        <strain evidence="4">ATCC 25196 / NCIMB 11849 / C 71</strain>
    </source>
</reference>
<evidence type="ECO:0000256" key="1">
    <source>
        <dbReference type="SAM" id="MobiDB-lite"/>
    </source>
</evidence>
<evidence type="ECO:0000313" key="4">
    <source>
        <dbReference type="Proteomes" id="UP000002718"/>
    </source>
</evidence>
<reference evidence="3 5" key="4">
    <citation type="submission" date="2016-10" db="EMBL/GenBank/DDBJ databases">
        <authorList>
            <person name="de Groot N.N."/>
        </authorList>
    </citation>
    <scope>NUCLEOTIDE SEQUENCE [LARGE SCALE GENOMIC DNA]</scope>
    <source>
        <strain evidence="3 5">Nl13</strain>
    </source>
</reference>
<sequence>MSASHIEANHWRQLATGGETPPGRQCGLPPDIEEHIRALTAPDSELVPAETLLWVRAKFREYVNGKRTLDEVMNLAPSAAQRNWRTVDRFEARNTWLVRAFELIDEPTDHKRRLELSKQIDIFQEVFWPQLEERTLPPEDMTPFRRALFFAFKFGGGMVPRDWRQLRKIVQEHAAASCTSSILLHLHADTYDQPRSTTAINPSTHIGKSYMDILGKLAVLTLHAWGSSEELQARHDHDLSDYHGRILRQAMDCDDEKGELPPLITDVLSQEQIENALRSAGLHMSTDAKSL</sequence>
<reference evidence="4" key="1">
    <citation type="submission" date="2005-08" db="EMBL/GenBank/DDBJ databases">
        <title>Complete sequence of chromosome 1 of Nitrosospira multiformis ATCC 25196.</title>
        <authorList>
            <person name="Copeland A."/>
            <person name="Lucas S."/>
            <person name="Lapidus A."/>
            <person name="Barry K."/>
            <person name="Detter J.C."/>
            <person name="Glavina T."/>
            <person name="Hammon N."/>
            <person name="Israni S."/>
            <person name="Pitluck S."/>
            <person name="Chain P."/>
            <person name="Malfatti S."/>
            <person name="Shin M."/>
            <person name="Vergez L."/>
            <person name="Schmutz J."/>
            <person name="Larimer F."/>
            <person name="Land M."/>
            <person name="Hauser L."/>
            <person name="Kyrpides N."/>
            <person name="Lykidis A."/>
            <person name="Richardson P."/>
        </authorList>
    </citation>
    <scope>NUCLEOTIDE SEQUENCE [LARGE SCALE GENOMIC DNA]</scope>
    <source>
        <strain evidence="4">ATCC 25196 / NCIMB 11849 / C 71</strain>
    </source>
</reference>
<proteinExistence type="predicted"/>
<dbReference type="EMBL" id="FNVK01000041">
    <property type="protein sequence ID" value="SEG17340.1"/>
    <property type="molecule type" value="Genomic_DNA"/>
</dbReference>
<dbReference type="KEGG" id="nmu:Nmul_A0058"/>
<dbReference type="Proteomes" id="UP000236751">
    <property type="component" value="Unassembled WGS sequence"/>
</dbReference>
<reference evidence="2" key="2">
    <citation type="submission" date="2005-08" db="EMBL/GenBank/DDBJ databases">
        <title>Complete sequence of Chromosome 1 of Nitrosospira multiformis ATCC 25196.</title>
        <authorList>
            <consortium name="US DOE Joint Genome Institute"/>
            <person name="Copeland A."/>
            <person name="Lucas S."/>
            <person name="Lapidus A."/>
            <person name="Barry K."/>
            <person name="Detter J.C."/>
            <person name="Glavina T."/>
            <person name="Hammon N."/>
            <person name="Israni S."/>
            <person name="Pitluck S."/>
            <person name="Chain P."/>
            <person name="Malfatti S."/>
            <person name="Shin M."/>
            <person name="Vergez L."/>
            <person name="Schmutz J."/>
            <person name="Larimer F."/>
            <person name="Land M."/>
            <person name="Hauser L."/>
            <person name="Kyrpides N."/>
            <person name="Lykidis A."/>
            <person name="Richardson P."/>
        </authorList>
    </citation>
    <scope>NUCLEOTIDE SEQUENCE</scope>
    <source>
        <strain evidence="2">ATCC 25196</strain>
    </source>
</reference>
<dbReference type="HOGENOM" id="CLU_955907_0_0_4"/>
<dbReference type="STRING" id="323848.Nmul_A0058"/>
<keyword evidence="4" id="KW-1185">Reference proteome</keyword>
<evidence type="ECO:0000313" key="3">
    <source>
        <dbReference type="EMBL" id="SEG17340.1"/>
    </source>
</evidence>
<protein>
    <submittedName>
        <fullName evidence="2">Uncharacterized protein</fullName>
    </submittedName>
</protein>
<dbReference type="AlphaFoldDB" id="Q2YD04"/>
<evidence type="ECO:0000313" key="5">
    <source>
        <dbReference type="Proteomes" id="UP000236751"/>
    </source>
</evidence>
<dbReference type="Proteomes" id="UP000002718">
    <property type="component" value="Chromosome"/>
</dbReference>